<dbReference type="Proteomes" id="UP000008810">
    <property type="component" value="Chromosome 1"/>
</dbReference>
<reference evidence="4 5" key="1">
    <citation type="journal article" date="2010" name="Nature">
        <title>Genome sequencing and analysis of the model grass Brachypodium distachyon.</title>
        <authorList>
            <consortium name="International Brachypodium Initiative"/>
        </authorList>
    </citation>
    <scope>NUCLEOTIDE SEQUENCE [LARGE SCALE GENOMIC DNA]</scope>
    <source>
        <strain evidence="4 5">Bd21</strain>
    </source>
</reference>
<dbReference type="CDD" id="cd11378">
    <property type="entry name" value="DUF296"/>
    <property type="match status" value="1"/>
</dbReference>
<dbReference type="InterPro" id="IPR005175">
    <property type="entry name" value="PPC_dom"/>
</dbReference>
<comment type="function">
    <text evidence="1">Transcription factor that specifically binds AT-rich DNA sequences related to the nuclear matrix attachment regions (MARs).</text>
</comment>
<dbReference type="OrthoDB" id="2014829at2759"/>
<gene>
    <name evidence="4" type="ORF">BRADI_1g32901v3</name>
</gene>
<dbReference type="PANTHER" id="PTHR31500:SF48">
    <property type="entry name" value="AT-HOOK MOTIF NUCLEAR-LOCALIZED PROTEIN"/>
    <property type="match status" value="1"/>
</dbReference>
<dbReference type="Gene3D" id="3.30.1330.80">
    <property type="entry name" value="Hypothetical protein, similar to alpha- acetolactate decarboxylase, domain 2"/>
    <property type="match status" value="1"/>
</dbReference>
<keyword evidence="1" id="KW-0805">Transcription regulation</keyword>
<keyword evidence="1" id="KW-0804">Transcription</keyword>
<dbReference type="InParanoid" id="A0A0Q3L1Q0"/>
<dbReference type="GO" id="GO:0003680">
    <property type="term" value="F:minor groove of adenine-thymine-rich DNA binding"/>
    <property type="evidence" value="ECO:0007669"/>
    <property type="project" value="UniProtKB-UniRule"/>
</dbReference>
<evidence type="ECO:0000256" key="1">
    <source>
        <dbReference type="RuleBase" id="RU367031"/>
    </source>
</evidence>
<evidence type="ECO:0000259" key="3">
    <source>
        <dbReference type="PROSITE" id="PS51742"/>
    </source>
</evidence>
<reference evidence="4" key="2">
    <citation type="submission" date="2017-06" db="EMBL/GenBank/DDBJ databases">
        <title>WGS assembly of Brachypodium distachyon.</title>
        <authorList>
            <consortium name="The International Brachypodium Initiative"/>
            <person name="Lucas S."/>
            <person name="Harmon-Smith M."/>
            <person name="Lail K."/>
            <person name="Tice H."/>
            <person name="Grimwood J."/>
            <person name="Bruce D."/>
            <person name="Barry K."/>
            <person name="Shu S."/>
            <person name="Lindquist E."/>
            <person name="Wang M."/>
            <person name="Pitluck S."/>
            <person name="Vogel J.P."/>
            <person name="Garvin D.F."/>
            <person name="Mockler T.C."/>
            <person name="Schmutz J."/>
            <person name="Rokhsar D."/>
            <person name="Bevan M.W."/>
        </authorList>
    </citation>
    <scope>NUCLEOTIDE SEQUENCE</scope>
    <source>
        <strain evidence="4">Bd21</strain>
    </source>
</reference>
<evidence type="ECO:0000256" key="2">
    <source>
        <dbReference type="SAM" id="MobiDB-lite"/>
    </source>
</evidence>
<dbReference type="EMBL" id="CM000880">
    <property type="protein sequence ID" value="KQK17177.1"/>
    <property type="molecule type" value="Genomic_DNA"/>
</dbReference>
<evidence type="ECO:0000313" key="6">
    <source>
        <dbReference type="Proteomes" id="UP000008810"/>
    </source>
</evidence>
<protein>
    <recommendedName>
        <fullName evidence="1">AT-hook motif nuclear-localized protein</fullName>
    </recommendedName>
</protein>
<dbReference type="GO" id="GO:0005634">
    <property type="term" value="C:nucleus"/>
    <property type="evidence" value="ECO:0007669"/>
    <property type="project" value="UniProtKB-SubCell"/>
</dbReference>
<feature type="compositionally biased region" description="Low complexity" evidence="2">
    <location>
        <begin position="75"/>
        <end position="106"/>
    </location>
</feature>
<proteinExistence type="predicted"/>
<accession>A0A0Q3L1Q0</accession>
<dbReference type="PROSITE" id="PS51742">
    <property type="entry name" value="PPC"/>
    <property type="match status" value="1"/>
</dbReference>
<dbReference type="Pfam" id="PF03479">
    <property type="entry name" value="PCC"/>
    <property type="match status" value="1"/>
</dbReference>
<keyword evidence="6" id="KW-1185">Reference proteome</keyword>
<keyword evidence="1" id="KW-0238">DNA-binding</keyword>
<sequence>MSAEATYGVGLGLGIDLNKSPPKAELQLQSTVGAPADSPAQPPEPPLQTCSAPAKSASVDPRKYSLPLAILPAPQPAGAAPALPPGLANPQLVPPALSSPLQPSPSGNSKQRVKKRGRPPSSTGRTGPKVPATGSGVTGLYPQVIIVQAGEDAAEKIMSFSGNGWAVCIMSAIGAVSNVTVRASASFSPQTITYEGRFEILSLSGSYVPIELDGVSTGTGGLNIILSCTDGRLLSGGVAGPLIAASPVQVVIGRFQGDDKKQLGQAGTTETMGAMNGGSHGELRIVPN</sequence>
<evidence type="ECO:0000313" key="4">
    <source>
        <dbReference type="EMBL" id="KQK17177.1"/>
    </source>
</evidence>
<feature type="region of interest" description="Disordered" evidence="2">
    <location>
        <begin position="12"/>
        <end position="58"/>
    </location>
</feature>
<comment type="subcellular location">
    <subcellularLocation>
        <location evidence="1">Nucleus</location>
    </subcellularLocation>
</comment>
<dbReference type="PANTHER" id="PTHR31500">
    <property type="entry name" value="AT-HOOK MOTIF NUCLEAR-LOCALIZED PROTEIN 9"/>
    <property type="match status" value="1"/>
</dbReference>
<dbReference type="STRING" id="15368.A0A0Q3L1Q0"/>
<reference evidence="5" key="3">
    <citation type="submission" date="2018-08" db="UniProtKB">
        <authorList>
            <consortium name="EnsemblPlants"/>
        </authorList>
    </citation>
    <scope>IDENTIFICATION</scope>
    <source>
        <strain evidence="5">cv. Bd21</strain>
    </source>
</reference>
<dbReference type="SUPFAM" id="SSF117856">
    <property type="entry name" value="AF0104/ALDC/Ptd012-like"/>
    <property type="match status" value="1"/>
</dbReference>
<keyword evidence="1" id="KW-0539">Nucleus</keyword>
<dbReference type="AlphaFoldDB" id="A0A0Q3L1Q0"/>
<organism evidence="4">
    <name type="scientific">Brachypodium distachyon</name>
    <name type="common">Purple false brome</name>
    <name type="synonym">Trachynia distachya</name>
    <dbReference type="NCBI Taxonomy" id="15368"/>
    <lineage>
        <taxon>Eukaryota</taxon>
        <taxon>Viridiplantae</taxon>
        <taxon>Streptophyta</taxon>
        <taxon>Embryophyta</taxon>
        <taxon>Tracheophyta</taxon>
        <taxon>Spermatophyta</taxon>
        <taxon>Magnoliopsida</taxon>
        <taxon>Liliopsida</taxon>
        <taxon>Poales</taxon>
        <taxon>Poaceae</taxon>
        <taxon>BOP clade</taxon>
        <taxon>Pooideae</taxon>
        <taxon>Stipodae</taxon>
        <taxon>Brachypodieae</taxon>
        <taxon>Brachypodium</taxon>
    </lineage>
</organism>
<dbReference type="InterPro" id="IPR039605">
    <property type="entry name" value="AHL"/>
</dbReference>
<comment type="domain">
    <text evidence="1">The PPC domain mediates interactions between AHL proteins.</text>
</comment>
<name>A0A0Q3L1Q0_BRADI</name>
<feature type="region of interest" description="Disordered" evidence="2">
    <location>
        <begin position="75"/>
        <end position="135"/>
    </location>
</feature>
<dbReference type="Gramene" id="KQK17177">
    <property type="protein sequence ID" value="KQK17177"/>
    <property type="gene ID" value="BRADI_1g32901v3"/>
</dbReference>
<evidence type="ECO:0000313" key="5">
    <source>
        <dbReference type="EnsemblPlants" id="KQK17177"/>
    </source>
</evidence>
<feature type="domain" description="PPC" evidence="3">
    <location>
        <begin position="137"/>
        <end position="276"/>
    </location>
</feature>
<dbReference type="EnsemblPlants" id="KQK17177">
    <property type="protein sequence ID" value="KQK17177"/>
    <property type="gene ID" value="BRADI_1g32901v3"/>
</dbReference>